<dbReference type="KEGG" id="cnt:JT31_18815"/>
<dbReference type="SUPFAM" id="SSF160467">
    <property type="entry name" value="PH0987 N-terminal domain-like"/>
    <property type="match status" value="1"/>
</dbReference>
<evidence type="ECO:0000313" key="6">
    <source>
        <dbReference type="EMBL" id="AIR06587.1"/>
    </source>
</evidence>
<protein>
    <submittedName>
        <fullName evidence="6">Acetyl-COA carboxylase</fullName>
    </submittedName>
</protein>
<keyword evidence="1" id="KW-0547">Nucleotide-binding</keyword>
<evidence type="ECO:0000259" key="4">
    <source>
        <dbReference type="SMART" id="SM00796"/>
    </source>
</evidence>
<gene>
    <name evidence="6" type="ORF">JT31_18815</name>
</gene>
<feature type="domain" description="Carboxyltransferase" evidence="5">
    <location>
        <begin position="249"/>
        <end position="533"/>
    </location>
</feature>
<dbReference type="AlphaFoldDB" id="A0A089Q1L9"/>
<dbReference type="SMART" id="SM00797">
    <property type="entry name" value="AHS2"/>
    <property type="match status" value="1"/>
</dbReference>
<organism evidence="6 7">
    <name type="scientific">Cedecea neteri</name>
    <dbReference type="NCBI Taxonomy" id="158822"/>
    <lineage>
        <taxon>Bacteria</taxon>
        <taxon>Pseudomonadati</taxon>
        <taxon>Pseudomonadota</taxon>
        <taxon>Gammaproteobacteria</taxon>
        <taxon>Enterobacterales</taxon>
        <taxon>Enterobacteriaceae</taxon>
        <taxon>Cedecea</taxon>
    </lineage>
</organism>
<dbReference type="Pfam" id="PF02682">
    <property type="entry name" value="CT_C_D"/>
    <property type="match status" value="1"/>
</dbReference>
<dbReference type="OrthoDB" id="9768696at2"/>
<dbReference type="Gene3D" id="3.30.1360.40">
    <property type="match status" value="1"/>
</dbReference>
<evidence type="ECO:0000256" key="1">
    <source>
        <dbReference type="ARBA" id="ARBA00022741"/>
    </source>
</evidence>
<dbReference type="InterPro" id="IPR052708">
    <property type="entry name" value="PxpC"/>
</dbReference>
<accession>A0A089Q1L9</accession>
<evidence type="ECO:0000259" key="5">
    <source>
        <dbReference type="SMART" id="SM00797"/>
    </source>
</evidence>
<dbReference type="Gene3D" id="2.40.100.10">
    <property type="entry name" value="Cyclophilin-like"/>
    <property type="match status" value="2"/>
</dbReference>
<dbReference type="InterPro" id="IPR029000">
    <property type="entry name" value="Cyclophilin-like_dom_sf"/>
</dbReference>
<keyword evidence="7" id="KW-1185">Reference proteome</keyword>
<dbReference type="PANTHER" id="PTHR43309">
    <property type="entry name" value="5-OXOPROLINASE SUBUNIT C"/>
    <property type="match status" value="1"/>
</dbReference>
<keyword evidence="3" id="KW-0067">ATP-binding</keyword>
<dbReference type="SMART" id="SM00796">
    <property type="entry name" value="AHS1"/>
    <property type="match status" value="1"/>
</dbReference>
<name>A0A089Q1L9_9ENTR</name>
<dbReference type="RefSeq" id="WP_038480513.1">
    <property type="nucleotide sequence ID" value="NZ_CP009451.1"/>
</dbReference>
<dbReference type="SUPFAM" id="SSF50891">
    <property type="entry name" value="Cyclophilin-like"/>
    <property type="match status" value="2"/>
</dbReference>
<reference evidence="6 7" key="1">
    <citation type="submission" date="2014-09" db="EMBL/GenBank/DDBJ databases">
        <title>Cedecea neteri SSMD04 Genome Sequencing.</title>
        <authorList>
            <person name="Tan J.-Y."/>
        </authorList>
    </citation>
    <scope>NUCLEOTIDE SEQUENCE [LARGE SCALE GENOMIC DNA]</scope>
    <source>
        <strain evidence="6 7">SSMD04</strain>
    </source>
</reference>
<evidence type="ECO:0000313" key="7">
    <source>
        <dbReference type="Proteomes" id="UP000029481"/>
    </source>
</evidence>
<dbReference type="InterPro" id="IPR003778">
    <property type="entry name" value="CT_A_B"/>
</dbReference>
<dbReference type="PANTHER" id="PTHR43309:SF3">
    <property type="entry name" value="5-OXOPROLINASE SUBUNIT C"/>
    <property type="match status" value="1"/>
</dbReference>
<dbReference type="GO" id="GO:0005524">
    <property type="term" value="F:ATP binding"/>
    <property type="evidence" value="ECO:0007669"/>
    <property type="project" value="UniProtKB-KW"/>
</dbReference>
<dbReference type="Proteomes" id="UP000029481">
    <property type="component" value="Chromosome"/>
</dbReference>
<evidence type="ECO:0000256" key="2">
    <source>
        <dbReference type="ARBA" id="ARBA00022801"/>
    </source>
</evidence>
<dbReference type="InterPro" id="IPR003833">
    <property type="entry name" value="CT_C_D"/>
</dbReference>
<dbReference type="Pfam" id="PF02626">
    <property type="entry name" value="CT_A_B"/>
    <property type="match status" value="1"/>
</dbReference>
<dbReference type="NCBIfam" id="TIGR00724">
    <property type="entry name" value="urea_amlyse_rel"/>
    <property type="match status" value="1"/>
</dbReference>
<sequence>MRFLAVNLSSFLVELSSLDETLALFDSLSAAPEKGIEEIIPAARTLLVRFCPRETSLAPLAEKIARHSLTQRAARSSQQVTIPVHYNGEDLPALAELLGIEVQALIRRHQESVWNVAFTGFAPGFAYMVSDAGGWQTPRRSTPRTRIPAGSVALAGEFSGIYPQASPGGWQLIGQTGLKMWDLSREQPALLMPGAQVNFIDAAKSTKTVSLPARVLPQSLPEGAGATLTVLATGLQTLWQDNGRVGKAGMGLSESGAMDKSALHAANRIVGNPGNSPCLEITQGGFRARVTGDVVISVTGAQCPLTLRTAQGERYAVDGYRPLNLVTGDEIHFGAPARGLRSYLAVRGGFIVPQSLGSAARDSLAQVGPEPLGVGDILATGAHSNPGPVQLAELPASPLPMPEDTVTLDIVLGPRTDWFTAQAVELLTAQRWRVTPQSNRIGLRLAGEQPLARSQPQELPSEGTCSGSIQVPASGQPVLFLHDHPLTGGYPVIAAVAEYHLDLAGQIPPGASIRFNVIRPFLEIAGSKTSDHRDA</sequence>
<proteinExistence type="predicted"/>
<feature type="domain" description="Carboxyltransferase" evidence="4">
    <location>
        <begin position="1"/>
        <end position="191"/>
    </location>
</feature>
<keyword evidence="2" id="KW-0378">Hydrolase</keyword>
<dbReference type="GO" id="GO:0016787">
    <property type="term" value="F:hydrolase activity"/>
    <property type="evidence" value="ECO:0007669"/>
    <property type="project" value="UniProtKB-KW"/>
</dbReference>
<evidence type="ECO:0000256" key="3">
    <source>
        <dbReference type="ARBA" id="ARBA00022840"/>
    </source>
</evidence>
<dbReference type="EMBL" id="CP009451">
    <property type="protein sequence ID" value="AIR06587.1"/>
    <property type="molecule type" value="Genomic_DNA"/>
</dbReference>